<evidence type="ECO:0000256" key="1">
    <source>
        <dbReference type="ARBA" id="ARBA00004571"/>
    </source>
</evidence>
<evidence type="ECO:0000256" key="7">
    <source>
        <dbReference type="ARBA" id="ARBA00023237"/>
    </source>
</evidence>
<evidence type="ECO:0000256" key="5">
    <source>
        <dbReference type="ARBA" id="ARBA00023077"/>
    </source>
</evidence>
<dbReference type="Gene3D" id="2.40.170.20">
    <property type="entry name" value="TonB-dependent receptor, beta-barrel domain"/>
    <property type="match status" value="1"/>
</dbReference>
<gene>
    <name evidence="13" type="ORF">LPTSP3_g11820</name>
</gene>
<keyword evidence="3 8" id="KW-1134">Transmembrane beta strand</keyword>
<evidence type="ECO:0000256" key="9">
    <source>
        <dbReference type="RuleBase" id="RU003357"/>
    </source>
</evidence>
<dbReference type="InterPro" id="IPR039426">
    <property type="entry name" value="TonB-dep_rcpt-like"/>
</dbReference>
<feature type="chain" id="PRO_5047475627" evidence="10">
    <location>
        <begin position="28"/>
        <end position="804"/>
    </location>
</feature>
<comment type="similarity">
    <text evidence="8 9">Belongs to the TonB-dependent receptor family.</text>
</comment>
<dbReference type="Pfam" id="PF00593">
    <property type="entry name" value="TonB_dep_Rec_b-barrel"/>
    <property type="match status" value="1"/>
</dbReference>
<evidence type="ECO:0000256" key="10">
    <source>
        <dbReference type="SAM" id="SignalP"/>
    </source>
</evidence>
<evidence type="ECO:0000259" key="12">
    <source>
        <dbReference type="Pfam" id="PF07715"/>
    </source>
</evidence>
<dbReference type="PROSITE" id="PS52016">
    <property type="entry name" value="TONB_DEPENDENT_REC_3"/>
    <property type="match status" value="1"/>
</dbReference>
<dbReference type="InterPro" id="IPR036942">
    <property type="entry name" value="Beta-barrel_TonB_sf"/>
</dbReference>
<organism evidence="13 14">
    <name type="scientific">Leptospira kobayashii</name>
    <dbReference type="NCBI Taxonomy" id="1917830"/>
    <lineage>
        <taxon>Bacteria</taxon>
        <taxon>Pseudomonadati</taxon>
        <taxon>Spirochaetota</taxon>
        <taxon>Spirochaetia</taxon>
        <taxon>Leptospirales</taxon>
        <taxon>Leptospiraceae</taxon>
        <taxon>Leptospira</taxon>
    </lineage>
</organism>
<keyword evidence="2 8" id="KW-0813">Transport</keyword>
<keyword evidence="14" id="KW-1185">Reference proteome</keyword>
<evidence type="ECO:0000256" key="3">
    <source>
        <dbReference type="ARBA" id="ARBA00022452"/>
    </source>
</evidence>
<comment type="subcellular location">
    <subcellularLocation>
        <location evidence="1 8">Cell outer membrane</location>
        <topology evidence="1 8">Multi-pass membrane protein</topology>
    </subcellularLocation>
</comment>
<evidence type="ECO:0000256" key="2">
    <source>
        <dbReference type="ARBA" id="ARBA00022448"/>
    </source>
</evidence>
<dbReference type="InterPro" id="IPR037066">
    <property type="entry name" value="Plug_dom_sf"/>
</dbReference>
<dbReference type="PANTHER" id="PTHR30442">
    <property type="entry name" value="IRON III DICITRATE TRANSPORT PROTEIN FECA"/>
    <property type="match status" value="1"/>
</dbReference>
<proteinExistence type="inferred from homology"/>
<sequence length="804" mass="90857">MNPKSNQITYFFSICILTYLLSFSVLAQSEKSEDADEKEKQTKEEPGIKVIGSKDKDLAKVPGSATVISKKYLEETNPMDPLETLRRVPGASVRFQDAAGLTPNIGFRGVSNEETRKTLILEDGLPVSLSPYGQPETYYFPSIERAERVEIVKGSGSILFGPSTIGGIINIVTRKPPLEPAFQWKSMGGTNSYFSNLLRYGETFGKLGIDTTVFRKSGDGYRDHQSFQVNELDLKLRYTLDNDSAFTFRLQSHEQKAESTYLGLSQGLYRKNQKINPAVFDEKKLSRIATVIGWETSPLSFIKGGIRTYGNQSSRDWGRQDYLFDNHTNGGYLPPPGDTLGVYTPSFIGARPGDTIYLRETYGQRNQDFQIFGLDGRGEFSFKTKEILHEIDFGARAHGEKNQNRLYLSKTKDYLGWITRRNLLDDFTGTNAADFLYKSTNPDQTNNQLRKIEAYSVFLQDRIHLSKNFQLIPGIRREDIKQTTVTIRRSPSLQEQSIGFVYPGVSWIETNDSSTVRTNIWLPGIGFVYKLAEKTDLFGGVHKAFSPPTFSSGFDPYGRGYNLKPETSTNYETGIRSKLPHFVRLETAVYKMFFRDQIINTNEAGSELGARPANTGYSIHQGLEFSLGWDMGKTMQRSWSLEWEFIYSKIDARSQSTPNLIYSIDYNGNLVYDTRPLLVTEGNNTYSRDTRGNLLPYVSRDSGAIALAFSHPKGFFLRNEFQYVGKQFSDLENTENETPNGSRGVIPEYWLWNIGSGYKPEGANWSLFITAKNIADKRYVSGRLPIGIQPGTFRQINIGFSIDL</sequence>
<dbReference type="Gene3D" id="2.170.130.10">
    <property type="entry name" value="TonB-dependent receptor, plug domain"/>
    <property type="match status" value="1"/>
</dbReference>
<evidence type="ECO:0000259" key="11">
    <source>
        <dbReference type="Pfam" id="PF00593"/>
    </source>
</evidence>
<name>A0ABN6KFN5_9LEPT</name>
<dbReference type="SUPFAM" id="SSF56935">
    <property type="entry name" value="Porins"/>
    <property type="match status" value="1"/>
</dbReference>
<dbReference type="Proteomes" id="UP000245263">
    <property type="component" value="Chromosome 1"/>
</dbReference>
<dbReference type="PANTHER" id="PTHR30442:SF0">
    <property type="entry name" value="FE(3+) DICITRATE TRANSPORT PROTEIN FECA"/>
    <property type="match status" value="1"/>
</dbReference>
<evidence type="ECO:0000313" key="13">
    <source>
        <dbReference type="EMBL" id="BDA78252.1"/>
    </source>
</evidence>
<feature type="domain" description="TonB-dependent receptor-like beta-barrel" evidence="11">
    <location>
        <begin position="346"/>
        <end position="774"/>
    </location>
</feature>
<keyword evidence="10" id="KW-0732">Signal</keyword>
<accession>A0ABN6KFN5</accession>
<evidence type="ECO:0000256" key="8">
    <source>
        <dbReference type="PROSITE-ProRule" id="PRU01360"/>
    </source>
</evidence>
<dbReference type="Pfam" id="PF07715">
    <property type="entry name" value="Plug"/>
    <property type="match status" value="1"/>
</dbReference>
<evidence type="ECO:0000313" key="14">
    <source>
        <dbReference type="Proteomes" id="UP000245263"/>
    </source>
</evidence>
<dbReference type="EMBL" id="AP025028">
    <property type="protein sequence ID" value="BDA78252.1"/>
    <property type="molecule type" value="Genomic_DNA"/>
</dbReference>
<keyword evidence="5 9" id="KW-0798">TonB box</keyword>
<dbReference type="RefSeq" id="WP_109018693.1">
    <property type="nucleotide sequence ID" value="NZ_AP025028.1"/>
</dbReference>
<keyword evidence="6 8" id="KW-0472">Membrane</keyword>
<evidence type="ECO:0000256" key="4">
    <source>
        <dbReference type="ARBA" id="ARBA00022692"/>
    </source>
</evidence>
<keyword evidence="7 8" id="KW-0998">Cell outer membrane</keyword>
<dbReference type="InterPro" id="IPR012910">
    <property type="entry name" value="Plug_dom"/>
</dbReference>
<evidence type="ECO:0000256" key="6">
    <source>
        <dbReference type="ARBA" id="ARBA00023136"/>
    </source>
</evidence>
<reference evidence="13 14" key="1">
    <citation type="submission" date="2021-08" db="EMBL/GenBank/DDBJ databases">
        <title>Complete genome sequence of Leptospira kobayashii strain E30.</title>
        <authorList>
            <person name="Nakao R."/>
            <person name="Nakamura S."/>
            <person name="Masuzawa T."/>
            <person name="Koizumi N."/>
        </authorList>
    </citation>
    <scope>NUCLEOTIDE SEQUENCE [LARGE SCALE GENOMIC DNA]</scope>
    <source>
        <strain evidence="13 14">E30</strain>
    </source>
</reference>
<feature type="domain" description="TonB-dependent receptor plug" evidence="12">
    <location>
        <begin position="58"/>
        <end position="168"/>
    </location>
</feature>
<feature type="signal peptide" evidence="10">
    <location>
        <begin position="1"/>
        <end position="27"/>
    </location>
</feature>
<dbReference type="InterPro" id="IPR000531">
    <property type="entry name" value="Beta-barrel_TonB"/>
</dbReference>
<protein>
    <submittedName>
        <fullName evidence="13">Ligand-gated channel protein</fullName>
    </submittedName>
</protein>
<keyword evidence="4 8" id="KW-0812">Transmembrane</keyword>